<evidence type="ECO:0000256" key="6">
    <source>
        <dbReference type="PROSITE-ProRule" id="PRU00284"/>
    </source>
</evidence>
<evidence type="ECO:0000313" key="11">
    <source>
        <dbReference type="Proteomes" id="UP000609346"/>
    </source>
</evidence>
<dbReference type="Pfam" id="PF00672">
    <property type="entry name" value="HAMP"/>
    <property type="match status" value="1"/>
</dbReference>
<dbReference type="Gene3D" id="6.10.340.10">
    <property type="match status" value="1"/>
</dbReference>
<keyword evidence="4 6" id="KW-0807">Transducer</keyword>
<dbReference type="PRINTS" id="PR00260">
    <property type="entry name" value="CHEMTRNSDUCR"/>
</dbReference>
<comment type="similarity">
    <text evidence="5">Belongs to the methyl-accepting chemotaxis (MCP) protein family.</text>
</comment>
<keyword evidence="2" id="KW-1003">Cell membrane</keyword>
<dbReference type="Proteomes" id="UP000609346">
    <property type="component" value="Unassembled WGS sequence"/>
</dbReference>
<accession>A0ABR8MPX8</accession>
<evidence type="ECO:0000256" key="4">
    <source>
        <dbReference type="ARBA" id="ARBA00023224"/>
    </source>
</evidence>
<dbReference type="InterPro" id="IPR004090">
    <property type="entry name" value="Chemotax_Me-accpt_rcpt"/>
</dbReference>
<evidence type="ECO:0000256" key="1">
    <source>
        <dbReference type="ARBA" id="ARBA00004236"/>
    </source>
</evidence>
<comment type="subcellular location">
    <subcellularLocation>
        <location evidence="1">Cell membrane</location>
    </subcellularLocation>
</comment>
<dbReference type="InterPro" id="IPR004089">
    <property type="entry name" value="MCPsignal_dom"/>
</dbReference>
<dbReference type="EMBL" id="JACXZA010000001">
    <property type="protein sequence ID" value="MBD3918047.1"/>
    <property type="molecule type" value="Genomic_DNA"/>
</dbReference>
<feature type="transmembrane region" description="Helical" evidence="7">
    <location>
        <begin position="9"/>
        <end position="29"/>
    </location>
</feature>
<feature type="transmembrane region" description="Helical" evidence="7">
    <location>
        <begin position="194"/>
        <end position="216"/>
    </location>
</feature>
<evidence type="ECO:0000256" key="5">
    <source>
        <dbReference type="ARBA" id="ARBA00029447"/>
    </source>
</evidence>
<sequence length="573" mass="61575">MKLGFRTKVIGLISIPFLLYIGTSIYYPLYVNSTVDKLKQQLYITSYSANNQIMNADRDVYQALSAFTFIDLGNPKGPERDNAMKDVKENIQQANDRMASARQLMEKAGLMNITAQGQDRPVSALFKDFDSGFNAWASAVIQTLESGKHGDAELYALFQTGRSGIDALGDILDQYALEALEKIDNDNKASQKSAIIAAAIIVIVIVLLMYFVMRLLSRSVRSAASKTSRIMQGDLTVESEARYSSDELGTILKSTDAMIGNLKSMIGGIIDNANKVAESSVSLHTASRETAASANHIAEHIQEVTSGTEVQARGAEETARAIEEMAIGIARIADNTSEMASQSTDTSSHAAEGRESLDHMIGQMNEMKAIMTSLASSIQTLENHSGTIGKIADEITAFASQTNILSLNASIEAARAGEHGKGFAVVAGEIRKLAEQSFQSADSIRDLVTATMTDISSASSSMNQTLVEVDKSSSTIEALDDQFMRIADAIQRMSDQLQENSAISEQMSASAEQVSASMEMSSQAAADNLGKIQSVAAATEEQLALMGSMSESAAQLKEIVSDLSNAVSHFKVR</sequence>
<dbReference type="SMART" id="SM00304">
    <property type="entry name" value="HAMP"/>
    <property type="match status" value="1"/>
</dbReference>
<name>A0ABR8MPX8_9BACL</name>
<gene>
    <name evidence="10" type="ORF">H8B09_04715</name>
</gene>
<keyword evidence="11" id="KW-1185">Reference proteome</keyword>
<proteinExistence type="inferred from homology"/>
<dbReference type="CDD" id="cd11386">
    <property type="entry name" value="MCP_signal"/>
    <property type="match status" value="1"/>
</dbReference>
<evidence type="ECO:0000256" key="3">
    <source>
        <dbReference type="ARBA" id="ARBA00023136"/>
    </source>
</evidence>
<comment type="caution">
    <text evidence="10">The sequence shown here is derived from an EMBL/GenBank/DDBJ whole genome shotgun (WGS) entry which is preliminary data.</text>
</comment>
<evidence type="ECO:0000256" key="7">
    <source>
        <dbReference type="SAM" id="Phobius"/>
    </source>
</evidence>
<dbReference type="PANTHER" id="PTHR32089">
    <property type="entry name" value="METHYL-ACCEPTING CHEMOTAXIS PROTEIN MCPB"/>
    <property type="match status" value="1"/>
</dbReference>
<dbReference type="SMART" id="SM00283">
    <property type="entry name" value="MA"/>
    <property type="match status" value="1"/>
</dbReference>
<dbReference type="PANTHER" id="PTHR32089:SF112">
    <property type="entry name" value="LYSOZYME-LIKE PROTEIN-RELATED"/>
    <property type="match status" value="1"/>
</dbReference>
<dbReference type="Gene3D" id="1.10.287.950">
    <property type="entry name" value="Methyl-accepting chemotaxis protein"/>
    <property type="match status" value="1"/>
</dbReference>
<keyword evidence="3 7" id="KW-0472">Membrane</keyword>
<organism evidence="10 11">
    <name type="scientific">Paenibacillus terricola</name>
    <dbReference type="NCBI Taxonomy" id="2763503"/>
    <lineage>
        <taxon>Bacteria</taxon>
        <taxon>Bacillati</taxon>
        <taxon>Bacillota</taxon>
        <taxon>Bacilli</taxon>
        <taxon>Bacillales</taxon>
        <taxon>Paenibacillaceae</taxon>
        <taxon>Paenibacillus</taxon>
    </lineage>
</organism>
<dbReference type="PROSITE" id="PS50885">
    <property type="entry name" value="HAMP"/>
    <property type="match status" value="1"/>
</dbReference>
<evidence type="ECO:0000259" key="9">
    <source>
        <dbReference type="PROSITE" id="PS50885"/>
    </source>
</evidence>
<keyword evidence="7" id="KW-1133">Transmembrane helix</keyword>
<dbReference type="RefSeq" id="WP_191202282.1">
    <property type="nucleotide sequence ID" value="NZ_JACXZA010000001.1"/>
</dbReference>
<dbReference type="InterPro" id="IPR003660">
    <property type="entry name" value="HAMP_dom"/>
</dbReference>
<feature type="domain" description="HAMP" evidence="9">
    <location>
        <begin position="214"/>
        <end position="267"/>
    </location>
</feature>
<dbReference type="PROSITE" id="PS50111">
    <property type="entry name" value="CHEMOTAXIS_TRANSDUC_2"/>
    <property type="match status" value="1"/>
</dbReference>
<feature type="domain" description="Methyl-accepting transducer" evidence="8">
    <location>
        <begin position="286"/>
        <end position="522"/>
    </location>
</feature>
<reference evidence="10 11" key="1">
    <citation type="submission" date="2020-09" db="EMBL/GenBank/DDBJ databases">
        <title>Paenibacillus sp. strain PR3 16S rRNA gene Genome sequencing and assembly.</title>
        <authorList>
            <person name="Kim J."/>
        </authorList>
    </citation>
    <scope>NUCLEOTIDE SEQUENCE [LARGE SCALE GENOMIC DNA]</scope>
    <source>
        <strain evidence="10 11">PR3</strain>
    </source>
</reference>
<dbReference type="SUPFAM" id="SSF58104">
    <property type="entry name" value="Methyl-accepting chemotaxis protein (MCP) signaling domain"/>
    <property type="match status" value="1"/>
</dbReference>
<dbReference type="Pfam" id="PF00015">
    <property type="entry name" value="MCPsignal"/>
    <property type="match status" value="1"/>
</dbReference>
<protein>
    <submittedName>
        <fullName evidence="10">Methyl-accepting chemotaxis protein</fullName>
    </submittedName>
</protein>
<evidence type="ECO:0000256" key="2">
    <source>
        <dbReference type="ARBA" id="ARBA00022475"/>
    </source>
</evidence>
<keyword evidence="7" id="KW-0812">Transmembrane</keyword>
<evidence type="ECO:0000313" key="10">
    <source>
        <dbReference type="EMBL" id="MBD3918047.1"/>
    </source>
</evidence>
<evidence type="ECO:0000259" key="8">
    <source>
        <dbReference type="PROSITE" id="PS50111"/>
    </source>
</evidence>